<dbReference type="GO" id="GO:0005975">
    <property type="term" value="P:carbohydrate metabolic process"/>
    <property type="evidence" value="ECO:0007669"/>
    <property type="project" value="InterPro"/>
</dbReference>
<dbReference type="InterPro" id="IPR011330">
    <property type="entry name" value="Glyco_hydro/deAcase_b/a-brl"/>
</dbReference>
<proteinExistence type="predicted"/>
<dbReference type="EMBL" id="WTVM01000008">
    <property type="protein sequence ID" value="NMG01807.1"/>
    <property type="molecule type" value="Genomic_DNA"/>
</dbReference>
<gene>
    <name evidence="1" type="ORF">GPA21_02305</name>
</gene>
<dbReference type="Proteomes" id="UP000599523">
    <property type="component" value="Unassembled WGS sequence"/>
</dbReference>
<comment type="caution">
    <text evidence="1">The sequence shown here is derived from an EMBL/GenBank/DDBJ whole genome shotgun (WGS) entry which is preliminary data.</text>
</comment>
<dbReference type="SUPFAM" id="SSF88713">
    <property type="entry name" value="Glycoside hydrolase/deacetylase"/>
    <property type="match status" value="1"/>
</dbReference>
<accession>A0A972J9W0</accession>
<sequence length="331" mass="37550">MKTRVHITVDTEFNIAGAFSDAVNCRPVGPQSVYCRTNEQSHGLGYLLDTLNRFGHKGTFFVEALNTIYFGDEPMGGIAKSLHASGHDVQLHLHPCWTYFRHEDWASRLQVERPNDNICRRTEDEIVELIQHGLAAFSRWGIPAPTVLRTGGLKVNEAVYRAMGRCGLLRASNVGVGIYRPDDSSLQLYAGNHDVEHVLETPVTTYTDFTVWRRRHLKCLTLTGSSWPEIRTVLLQARRSGLSDVVLLTHPFEFVKHRDRTYEKLFPDRINRERLLRLCDYLAGNAEFEVATMGAPAPTLRKGQNPLLRTPVRYALPRMVANAVNHAVMRF</sequence>
<dbReference type="RefSeq" id="WP_168986601.1">
    <property type="nucleotide sequence ID" value="NZ_CAWPHM010000319.1"/>
</dbReference>
<evidence type="ECO:0000313" key="2">
    <source>
        <dbReference type="Proteomes" id="UP000599523"/>
    </source>
</evidence>
<reference evidence="1" key="1">
    <citation type="submission" date="2019-12" db="EMBL/GenBank/DDBJ databases">
        <title>Comparative genomics gives insights into the taxonomy of the Azoarcus-Aromatoleum group and reveals separate origins of nif in the plant-associated Azoarcus and non-plant-associated Aromatoleum sub-groups.</title>
        <authorList>
            <person name="Lafos M."/>
            <person name="Maluk M."/>
            <person name="Batista M."/>
            <person name="Junghare M."/>
            <person name="Carmona M."/>
            <person name="Faoro H."/>
            <person name="Cruz L.M."/>
            <person name="Battistoni F."/>
            <person name="De Souza E."/>
            <person name="Pedrosa F."/>
            <person name="Chen W.-M."/>
            <person name="Poole P.S."/>
            <person name="Dixon R.A."/>
            <person name="James E.K."/>
        </authorList>
    </citation>
    <scope>NUCLEOTIDE SEQUENCE</scope>
    <source>
        <strain evidence="1">NSC3</strain>
    </source>
</reference>
<protein>
    <submittedName>
        <fullName evidence="1">Polysaccharide deacetylase</fullName>
    </submittedName>
</protein>
<keyword evidence="2" id="KW-1185">Reference proteome</keyword>
<evidence type="ECO:0000313" key="1">
    <source>
        <dbReference type="EMBL" id="NMG01807.1"/>
    </source>
</evidence>
<name>A0A972J9W0_9RHOO</name>
<dbReference type="Gene3D" id="3.20.20.370">
    <property type="entry name" value="Glycoside hydrolase/deacetylase"/>
    <property type="match status" value="1"/>
</dbReference>
<organism evidence="1 2">
    <name type="scientific">Azoarcus taiwanensis</name>
    <dbReference type="NCBI Taxonomy" id="666964"/>
    <lineage>
        <taxon>Bacteria</taxon>
        <taxon>Pseudomonadati</taxon>
        <taxon>Pseudomonadota</taxon>
        <taxon>Betaproteobacteria</taxon>
        <taxon>Rhodocyclales</taxon>
        <taxon>Zoogloeaceae</taxon>
        <taxon>Azoarcus</taxon>
    </lineage>
</organism>
<dbReference type="AlphaFoldDB" id="A0A972J9W0"/>